<comment type="caution">
    <text evidence="8">The sequence shown here is derived from an EMBL/GenBank/DDBJ whole genome shotgun (WGS) entry which is preliminary data.</text>
</comment>
<name>A0ABS5FZP3_9BRAD</name>
<dbReference type="RefSeq" id="WP_172235997.1">
    <property type="nucleotide sequence ID" value="NZ_JABFDP010000005.1"/>
</dbReference>
<keyword evidence="6" id="KW-0812">Transmembrane</keyword>
<dbReference type="EMBL" id="JAFCLK010000002">
    <property type="protein sequence ID" value="MBR1134541.1"/>
    <property type="molecule type" value="Genomic_DNA"/>
</dbReference>
<evidence type="ECO:0000256" key="5">
    <source>
        <dbReference type="RuleBase" id="RU361277"/>
    </source>
</evidence>
<dbReference type="InterPro" id="IPR002328">
    <property type="entry name" value="ADH_Zn_CS"/>
</dbReference>
<dbReference type="Pfam" id="PF00107">
    <property type="entry name" value="ADH_zinc_N"/>
    <property type="match status" value="1"/>
</dbReference>
<dbReference type="SUPFAM" id="SSF50129">
    <property type="entry name" value="GroES-like"/>
    <property type="match status" value="2"/>
</dbReference>
<dbReference type="InterPro" id="IPR011032">
    <property type="entry name" value="GroES-like_sf"/>
</dbReference>
<dbReference type="Gene3D" id="3.40.50.720">
    <property type="entry name" value="NAD(P)-binding Rossmann-like Domain"/>
    <property type="match status" value="1"/>
</dbReference>
<evidence type="ECO:0000256" key="2">
    <source>
        <dbReference type="ARBA" id="ARBA00022833"/>
    </source>
</evidence>
<keyword evidence="2 5" id="KW-0862">Zinc</keyword>
<dbReference type="Pfam" id="PF08240">
    <property type="entry name" value="ADH_N"/>
    <property type="match status" value="1"/>
</dbReference>
<evidence type="ECO:0000256" key="6">
    <source>
        <dbReference type="SAM" id="Phobius"/>
    </source>
</evidence>
<dbReference type="InterPro" id="IPR020843">
    <property type="entry name" value="ER"/>
</dbReference>
<comment type="cofactor">
    <cofactor evidence="5">
        <name>Zn(2+)</name>
        <dbReference type="ChEBI" id="CHEBI:29105"/>
    </cofactor>
</comment>
<evidence type="ECO:0000256" key="3">
    <source>
        <dbReference type="ARBA" id="ARBA00023002"/>
    </source>
</evidence>
<evidence type="ECO:0000256" key="1">
    <source>
        <dbReference type="ARBA" id="ARBA00022723"/>
    </source>
</evidence>
<keyword evidence="3" id="KW-0560">Oxidoreductase</keyword>
<dbReference type="SMART" id="SM00829">
    <property type="entry name" value="PKS_ER"/>
    <property type="match status" value="1"/>
</dbReference>
<evidence type="ECO:0000256" key="4">
    <source>
        <dbReference type="ARBA" id="ARBA00023027"/>
    </source>
</evidence>
<gene>
    <name evidence="8" type="ORF">JQ619_02040</name>
</gene>
<dbReference type="PANTHER" id="PTHR43880:SF12">
    <property type="entry name" value="ALCOHOL DEHYDROGENASE CLASS-3"/>
    <property type="match status" value="1"/>
</dbReference>
<evidence type="ECO:0000313" key="8">
    <source>
        <dbReference type="EMBL" id="MBR1134541.1"/>
    </source>
</evidence>
<feature type="domain" description="Enoyl reductase (ER)" evidence="7">
    <location>
        <begin position="18"/>
        <end position="372"/>
    </location>
</feature>
<dbReference type="SUPFAM" id="SSF51735">
    <property type="entry name" value="NAD(P)-binding Rossmann-fold domains"/>
    <property type="match status" value="1"/>
</dbReference>
<dbReference type="PANTHER" id="PTHR43880">
    <property type="entry name" value="ALCOHOL DEHYDROGENASE"/>
    <property type="match status" value="1"/>
</dbReference>
<dbReference type="CDD" id="cd08281">
    <property type="entry name" value="liver_ADH_like1"/>
    <property type="match status" value="1"/>
</dbReference>
<dbReference type="Proteomes" id="UP001314635">
    <property type="component" value="Unassembled WGS sequence"/>
</dbReference>
<protein>
    <submittedName>
        <fullName evidence="8">Zinc-dependent alcohol dehydrogenase family protein</fullName>
    </submittedName>
</protein>
<reference evidence="9" key="1">
    <citation type="journal article" date="2021" name="ISME J.">
        <title>Evolutionary origin and ecological implication of a unique nif island in free-living Bradyrhizobium lineages.</title>
        <authorList>
            <person name="Tao J."/>
        </authorList>
    </citation>
    <scope>NUCLEOTIDE SEQUENCE [LARGE SCALE GENOMIC DNA]</scope>
    <source>
        <strain evidence="9">SZCCT0094</strain>
    </source>
</reference>
<dbReference type="InterPro" id="IPR013149">
    <property type="entry name" value="ADH-like_C"/>
</dbReference>
<feature type="transmembrane region" description="Helical" evidence="6">
    <location>
        <begin position="198"/>
        <end position="224"/>
    </location>
</feature>
<dbReference type="InterPro" id="IPR036291">
    <property type="entry name" value="NAD(P)-bd_dom_sf"/>
</dbReference>
<proteinExistence type="inferred from homology"/>
<dbReference type="Gene3D" id="3.90.180.10">
    <property type="entry name" value="Medium-chain alcohol dehydrogenases, catalytic domain"/>
    <property type="match status" value="1"/>
</dbReference>
<keyword evidence="6" id="KW-0472">Membrane</keyword>
<organism evidence="8 9">
    <name type="scientific">Bradyrhizobium denitrificans</name>
    <dbReference type="NCBI Taxonomy" id="2734912"/>
    <lineage>
        <taxon>Bacteria</taxon>
        <taxon>Pseudomonadati</taxon>
        <taxon>Pseudomonadota</taxon>
        <taxon>Alphaproteobacteria</taxon>
        <taxon>Hyphomicrobiales</taxon>
        <taxon>Nitrobacteraceae</taxon>
        <taxon>Bradyrhizobium</taxon>
    </lineage>
</organism>
<dbReference type="InterPro" id="IPR013154">
    <property type="entry name" value="ADH-like_N"/>
</dbReference>
<evidence type="ECO:0000259" key="7">
    <source>
        <dbReference type="SMART" id="SM00829"/>
    </source>
</evidence>
<dbReference type="PROSITE" id="PS00059">
    <property type="entry name" value="ADH_ZINC"/>
    <property type="match status" value="1"/>
</dbReference>
<keyword evidence="1 5" id="KW-0479">Metal-binding</keyword>
<keyword evidence="4" id="KW-0520">NAD</keyword>
<comment type="similarity">
    <text evidence="5">Belongs to the zinc-containing alcohol dehydrogenase family.</text>
</comment>
<accession>A0ABS5FZP3</accession>
<keyword evidence="6" id="KW-1133">Transmembrane helix</keyword>
<keyword evidence="9" id="KW-1185">Reference proteome</keyword>
<sequence length="375" mass="38793">MKIKAAVLEDMGRAGPYAASRPLKILDVELDGPGPGEVLVRIAAAGLCHSDLSVINGDRPRPLPMVLGHEASGVVEEVGAGVDDLVRGDHVVCVFVPSCGHCAPCAQGRPALCEPGAEHNGKGDLLSGGFRLHRGEARVHHHCGVSCFAEYATMSRRSLVKVQKEVPLHIAALMGCAVLTGTGAVFNGGDVGPGGKAAIIGLGGVGLAAVMGAIAIGAETVVAIDMFEPKLALARELGATHAFNGSDPDLVAKVKEATKGGVDAALEFAGSVKALEMGYAITRRGGTTVTAGLPNPKAVLSLPAVSLVAEERTLKGSYLGSGVPSRDIPRFLGLYHRGRLPVDRLLTHRIRLDDINAGFDRLADGSAIRQVVEFN</sequence>
<evidence type="ECO:0000313" key="9">
    <source>
        <dbReference type="Proteomes" id="UP001314635"/>
    </source>
</evidence>
<feature type="transmembrane region" description="Helical" evidence="6">
    <location>
        <begin position="166"/>
        <end position="186"/>
    </location>
</feature>